<evidence type="ECO:0000256" key="1">
    <source>
        <dbReference type="SAM" id="MobiDB-lite"/>
    </source>
</evidence>
<keyword evidence="3" id="KW-1185">Reference proteome</keyword>
<evidence type="ECO:0000313" key="3">
    <source>
        <dbReference type="Proteomes" id="UP001202328"/>
    </source>
</evidence>
<reference evidence="2" key="1">
    <citation type="submission" date="2022-04" db="EMBL/GenBank/DDBJ databases">
        <title>A functionally conserved STORR gene fusion in Papaver species that diverged 16.8 million years ago.</title>
        <authorList>
            <person name="Catania T."/>
        </authorList>
    </citation>
    <scope>NUCLEOTIDE SEQUENCE</scope>
    <source>
        <strain evidence="2">S-188037</strain>
    </source>
</reference>
<proteinExistence type="predicted"/>
<dbReference type="EMBL" id="JAJJMB010015535">
    <property type="protein sequence ID" value="KAI3853679.1"/>
    <property type="molecule type" value="Genomic_DNA"/>
</dbReference>
<evidence type="ECO:0000313" key="2">
    <source>
        <dbReference type="EMBL" id="KAI3853679.1"/>
    </source>
</evidence>
<protein>
    <submittedName>
        <fullName evidence="2">Uncharacterized protein</fullName>
    </submittedName>
</protein>
<dbReference type="Proteomes" id="UP001202328">
    <property type="component" value="Unassembled WGS sequence"/>
</dbReference>
<gene>
    <name evidence="2" type="ORF">MKW98_025196</name>
</gene>
<organism evidence="2 3">
    <name type="scientific">Papaver atlanticum</name>
    <dbReference type="NCBI Taxonomy" id="357466"/>
    <lineage>
        <taxon>Eukaryota</taxon>
        <taxon>Viridiplantae</taxon>
        <taxon>Streptophyta</taxon>
        <taxon>Embryophyta</taxon>
        <taxon>Tracheophyta</taxon>
        <taxon>Spermatophyta</taxon>
        <taxon>Magnoliopsida</taxon>
        <taxon>Ranunculales</taxon>
        <taxon>Papaveraceae</taxon>
        <taxon>Papaveroideae</taxon>
        <taxon>Papaver</taxon>
    </lineage>
</organism>
<sequence>MDDFESVKEEIDTGGGHSDEEGSVGGAATGLNGFQKLDKIKYPNRQSKQLEELTVREYDRELKDDEARNSPELNERKQSLIKELNSYVTLRKTYTTSLAAAGNKRVELFDGAGSSEPTAEENIQVASCKT</sequence>
<accession>A0AAD4S1J0</accession>
<feature type="region of interest" description="Disordered" evidence="1">
    <location>
        <begin position="1"/>
        <end position="30"/>
    </location>
</feature>
<comment type="caution">
    <text evidence="2">The sequence shown here is derived from an EMBL/GenBank/DDBJ whole genome shotgun (WGS) entry which is preliminary data.</text>
</comment>
<name>A0AAD4S1J0_9MAGN</name>
<dbReference type="AlphaFoldDB" id="A0AAD4S1J0"/>
<feature type="compositionally biased region" description="Basic and acidic residues" evidence="1">
    <location>
        <begin position="1"/>
        <end position="11"/>
    </location>
</feature>